<keyword evidence="3" id="KW-0539">Nucleus</keyword>
<evidence type="ECO:0000256" key="5">
    <source>
        <dbReference type="SAM" id="MobiDB-lite"/>
    </source>
</evidence>
<feature type="compositionally biased region" description="Basic and acidic residues" evidence="5">
    <location>
        <begin position="202"/>
        <end position="219"/>
    </location>
</feature>
<evidence type="ECO:0000256" key="4">
    <source>
        <dbReference type="PROSITE-ProRule" id="PRU00176"/>
    </source>
</evidence>
<comment type="caution">
    <text evidence="7">The sequence shown here is derived from an EMBL/GenBank/DDBJ whole genome shotgun (WGS) entry which is preliminary data.</text>
</comment>
<dbReference type="Pfam" id="PF00076">
    <property type="entry name" value="RRM_1"/>
    <property type="match status" value="1"/>
</dbReference>
<dbReference type="InterPro" id="IPR035979">
    <property type="entry name" value="RBD_domain_sf"/>
</dbReference>
<dbReference type="AlphaFoldDB" id="A0AA88HA99"/>
<dbReference type="SMART" id="SM00360">
    <property type="entry name" value="RRM"/>
    <property type="match status" value="1"/>
</dbReference>
<accession>A0AA88HA99</accession>
<evidence type="ECO:0000313" key="8">
    <source>
        <dbReference type="Proteomes" id="UP001187531"/>
    </source>
</evidence>
<evidence type="ECO:0000256" key="1">
    <source>
        <dbReference type="ARBA" id="ARBA00004642"/>
    </source>
</evidence>
<feature type="compositionally biased region" description="Basic and acidic residues" evidence="5">
    <location>
        <begin position="257"/>
        <end position="293"/>
    </location>
</feature>
<feature type="region of interest" description="Disordered" evidence="5">
    <location>
        <begin position="257"/>
        <end position="317"/>
    </location>
</feature>
<evidence type="ECO:0000256" key="2">
    <source>
        <dbReference type="ARBA" id="ARBA00022884"/>
    </source>
</evidence>
<comment type="subcellular location">
    <subcellularLocation>
        <location evidence="1">Nucleus</location>
        <location evidence="1">Nucleoplasm</location>
    </subcellularLocation>
</comment>
<dbReference type="GO" id="GO:0003727">
    <property type="term" value="F:single-stranded RNA binding"/>
    <property type="evidence" value="ECO:0007669"/>
    <property type="project" value="TreeGrafter"/>
</dbReference>
<dbReference type="PANTHER" id="PTHR13798:SF11">
    <property type="entry name" value="RNA-BINDING PROTEIN 7-RELATED"/>
    <property type="match status" value="1"/>
</dbReference>
<evidence type="ECO:0000259" key="6">
    <source>
        <dbReference type="PROSITE" id="PS50102"/>
    </source>
</evidence>
<dbReference type="PROSITE" id="PS50102">
    <property type="entry name" value="RRM"/>
    <property type="match status" value="1"/>
</dbReference>
<reference evidence="7" key="1">
    <citation type="submission" date="2023-07" db="EMBL/GenBank/DDBJ databases">
        <title>Chromosome-level genome assembly of Artemia franciscana.</title>
        <authorList>
            <person name="Jo E."/>
        </authorList>
    </citation>
    <scope>NUCLEOTIDE SEQUENCE</scope>
    <source>
        <tissue evidence="7">Whole body</tissue>
    </source>
</reference>
<name>A0AA88HA99_ARTSF</name>
<dbReference type="SUPFAM" id="SSF54928">
    <property type="entry name" value="RNA-binding domain, RBD"/>
    <property type="match status" value="1"/>
</dbReference>
<dbReference type="Proteomes" id="UP001187531">
    <property type="component" value="Unassembled WGS sequence"/>
</dbReference>
<dbReference type="PANTHER" id="PTHR13798">
    <property type="entry name" value="RNA BINDING MOTIF RBM PROTEIN -RELATED"/>
    <property type="match status" value="1"/>
</dbReference>
<dbReference type="InterPro" id="IPR012677">
    <property type="entry name" value="Nucleotide-bd_a/b_plait_sf"/>
</dbReference>
<evidence type="ECO:0000256" key="3">
    <source>
        <dbReference type="ARBA" id="ARBA00023242"/>
    </source>
</evidence>
<dbReference type="GO" id="GO:0005654">
    <property type="term" value="C:nucleoplasm"/>
    <property type="evidence" value="ECO:0007669"/>
    <property type="project" value="UniProtKB-SubCell"/>
</dbReference>
<dbReference type="InterPro" id="IPR000504">
    <property type="entry name" value="RRM_dom"/>
</dbReference>
<dbReference type="Gene3D" id="3.30.70.330">
    <property type="match status" value="1"/>
</dbReference>
<dbReference type="GO" id="GO:0000381">
    <property type="term" value="P:regulation of alternative mRNA splicing, via spliceosome"/>
    <property type="evidence" value="ECO:0007669"/>
    <property type="project" value="TreeGrafter"/>
</dbReference>
<dbReference type="InterPro" id="IPR052285">
    <property type="entry name" value="NEXT_complex_subunit"/>
</dbReference>
<sequence length="317" mass="37377">MDEDSRTLFVASLPEQVTEDLLYELLLQAGPVEKVTIPKDKDGKQKNFAFVQFKHEESVLYSVELFLTTTLFGKKIIMKPRESRGQNSLSTPNKSFTQDARNEHLNQIENERLHAGYSFPGHHINYSQGGFFPSPIRGAINVQTTLTGSHSSPSFMPRFPNESGARIPFGRNDFYELNSHGDHQNGGMFHRHPESNRGPIYNDDRYRERDRYRHEEKNRGYGHSNYGYSEHGHRYEENARDQIHNDKRYYERDMRHQFSDNSHPDQNHRNGESRYETERRDRGRYNQHEERARNVNHGMRRPEQFAGSGRHTERPRW</sequence>
<feature type="domain" description="RRM" evidence="6">
    <location>
        <begin position="6"/>
        <end position="83"/>
    </location>
</feature>
<gene>
    <name evidence="7" type="ORF">QYM36_015464</name>
</gene>
<protein>
    <recommendedName>
        <fullName evidence="6">RRM domain-containing protein</fullName>
    </recommendedName>
</protein>
<evidence type="ECO:0000313" key="7">
    <source>
        <dbReference type="EMBL" id="KAK2707768.1"/>
    </source>
</evidence>
<keyword evidence="2 4" id="KW-0694">RNA-binding</keyword>
<feature type="region of interest" description="Disordered" evidence="5">
    <location>
        <begin position="175"/>
        <end position="236"/>
    </location>
</feature>
<dbReference type="EMBL" id="JAVRJZ010000019">
    <property type="protein sequence ID" value="KAK2707768.1"/>
    <property type="molecule type" value="Genomic_DNA"/>
</dbReference>
<proteinExistence type="predicted"/>
<keyword evidence="8" id="KW-1185">Reference proteome</keyword>
<organism evidence="7 8">
    <name type="scientific">Artemia franciscana</name>
    <name type="common">Brine shrimp</name>
    <name type="synonym">Artemia sanfranciscana</name>
    <dbReference type="NCBI Taxonomy" id="6661"/>
    <lineage>
        <taxon>Eukaryota</taxon>
        <taxon>Metazoa</taxon>
        <taxon>Ecdysozoa</taxon>
        <taxon>Arthropoda</taxon>
        <taxon>Crustacea</taxon>
        <taxon>Branchiopoda</taxon>
        <taxon>Anostraca</taxon>
        <taxon>Artemiidae</taxon>
        <taxon>Artemia</taxon>
    </lineage>
</organism>